<feature type="region of interest" description="Disordered" evidence="1">
    <location>
        <begin position="1"/>
        <end position="25"/>
    </location>
</feature>
<organism evidence="2 3">
    <name type="scientific">Prevotella corporis</name>
    <dbReference type="NCBI Taxonomy" id="28128"/>
    <lineage>
        <taxon>Bacteria</taxon>
        <taxon>Pseudomonadati</taxon>
        <taxon>Bacteroidota</taxon>
        <taxon>Bacteroidia</taxon>
        <taxon>Bacteroidales</taxon>
        <taxon>Prevotellaceae</taxon>
        <taxon>Prevotella</taxon>
    </lineage>
</organism>
<gene>
    <name evidence="2" type="ORF">HMPREF3226_00997</name>
</gene>
<accession>A0A133QCW9</accession>
<protein>
    <submittedName>
        <fullName evidence="2">Uncharacterized protein</fullName>
    </submittedName>
</protein>
<feature type="compositionally biased region" description="Polar residues" evidence="1">
    <location>
        <begin position="7"/>
        <end position="22"/>
    </location>
</feature>
<dbReference type="EMBL" id="LRQG01000061">
    <property type="protein sequence ID" value="KXA40737.1"/>
    <property type="molecule type" value="Genomic_DNA"/>
</dbReference>
<proteinExistence type="predicted"/>
<keyword evidence="3" id="KW-1185">Reference proteome</keyword>
<evidence type="ECO:0000313" key="2">
    <source>
        <dbReference type="EMBL" id="KXA40737.1"/>
    </source>
</evidence>
<name>A0A133QCW9_9BACT</name>
<sequence>MYAKVINISNNSPMTKKNSSYSEGIEKKPNEWLTKSQTLHRHNLLIFNALYLPLQKVRFRVAKADLSRSES</sequence>
<evidence type="ECO:0000256" key="1">
    <source>
        <dbReference type="SAM" id="MobiDB-lite"/>
    </source>
</evidence>
<reference evidence="3" key="1">
    <citation type="submission" date="2016-01" db="EMBL/GenBank/DDBJ databases">
        <authorList>
            <person name="Mitreva M."/>
            <person name="Pepin K.H."/>
            <person name="Mihindukulasuriya K.A."/>
            <person name="Fulton R."/>
            <person name="Fronick C."/>
            <person name="O'Laughlin M."/>
            <person name="Miner T."/>
            <person name="Herter B."/>
            <person name="Rosa B.A."/>
            <person name="Cordes M."/>
            <person name="Tomlinson C."/>
            <person name="Wollam A."/>
            <person name="Palsikar V.B."/>
            <person name="Mardis E.R."/>
            <person name="Wilson R.K."/>
        </authorList>
    </citation>
    <scope>NUCLEOTIDE SEQUENCE [LARGE SCALE GENOMIC DNA]</scope>
    <source>
        <strain evidence="3">MJR7716</strain>
    </source>
</reference>
<evidence type="ECO:0000313" key="3">
    <source>
        <dbReference type="Proteomes" id="UP000070533"/>
    </source>
</evidence>
<dbReference type="AlphaFoldDB" id="A0A133QCW9"/>
<dbReference type="PATRIC" id="fig|28128.5.peg.1006"/>
<dbReference type="Proteomes" id="UP000070533">
    <property type="component" value="Unassembled WGS sequence"/>
</dbReference>
<comment type="caution">
    <text evidence="2">The sequence shown here is derived from an EMBL/GenBank/DDBJ whole genome shotgun (WGS) entry which is preliminary data.</text>
</comment>
<dbReference type="STRING" id="28128.HMPREF3226_00997"/>